<gene>
    <name evidence="1" type="ORF">E2C01_032488</name>
</gene>
<keyword evidence="2" id="KW-1185">Reference proteome</keyword>
<accession>A0A5B7F160</accession>
<comment type="caution">
    <text evidence="1">The sequence shown here is derived from an EMBL/GenBank/DDBJ whole genome shotgun (WGS) entry which is preliminary data.</text>
</comment>
<evidence type="ECO:0000313" key="2">
    <source>
        <dbReference type="Proteomes" id="UP000324222"/>
    </source>
</evidence>
<dbReference type="AlphaFoldDB" id="A0A5B7F160"/>
<dbReference type="Proteomes" id="UP000324222">
    <property type="component" value="Unassembled WGS sequence"/>
</dbReference>
<dbReference type="EMBL" id="VSRR010004224">
    <property type="protein sequence ID" value="MPC38969.1"/>
    <property type="molecule type" value="Genomic_DNA"/>
</dbReference>
<evidence type="ECO:0000313" key="1">
    <source>
        <dbReference type="EMBL" id="MPC38969.1"/>
    </source>
</evidence>
<name>A0A5B7F160_PORTR</name>
<reference evidence="1 2" key="1">
    <citation type="submission" date="2019-05" db="EMBL/GenBank/DDBJ databases">
        <title>Another draft genome of Portunus trituberculatus and its Hox gene families provides insights of decapod evolution.</title>
        <authorList>
            <person name="Jeong J.-H."/>
            <person name="Song I."/>
            <person name="Kim S."/>
            <person name="Choi T."/>
            <person name="Kim D."/>
            <person name="Ryu S."/>
            <person name="Kim W."/>
        </authorList>
    </citation>
    <scope>NUCLEOTIDE SEQUENCE [LARGE SCALE GENOMIC DNA]</scope>
    <source>
        <tissue evidence="1">Muscle</tissue>
    </source>
</reference>
<sequence>MEETWVAGGVSCEYLTTHLLLTTTALAPPSSSSSSPPSLSYLSLFDSPLTPLPLTSQTPHASPPLPSYLHARPHLCQDYSLHFRRYRLNQLVSPEGEADLVSPLTRHAGKGQSGSGLGFNASVFDVKERRVKVWWSRLSLWKVVERQLVRS</sequence>
<proteinExistence type="predicted"/>
<protein>
    <submittedName>
        <fullName evidence="1">Uncharacterized protein</fullName>
    </submittedName>
</protein>
<organism evidence="1 2">
    <name type="scientific">Portunus trituberculatus</name>
    <name type="common">Swimming crab</name>
    <name type="synonym">Neptunus trituberculatus</name>
    <dbReference type="NCBI Taxonomy" id="210409"/>
    <lineage>
        <taxon>Eukaryota</taxon>
        <taxon>Metazoa</taxon>
        <taxon>Ecdysozoa</taxon>
        <taxon>Arthropoda</taxon>
        <taxon>Crustacea</taxon>
        <taxon>Multicrustacea</taxon>
        <taxon>Malacostraca</taxon>
        <taxon>Eumalacostraca</taxon>
        <taxon>Eucarida</taxon>
        <taxon>Decapoda</taxon>
        <taxon>Pleocyemata</taxon>
        <taxon>Brachyura</taxon>
        <taxon>Eubrachyura</taxon>
        <taxon>Portunoidea</taxon>
        <taxon>Portunidae</taxon>
        <taxon>Portuninae</taxon>
        <taxon>Portunus</taxon>
    </lineage>
</organism>